<evidence type="ECO:0000313" key="4">
    <source>
        <dbReference type="EMBL" id="WIA14617.1"/>
    </source>
</evidence>
<accession>A0ABY8TZM3</accession>
<name>A0ABY8TZM3_TETOB</name>
<feature type="compositionally biased region" description="Polar residues" evidence="2">
    <location>
        <begin position="64"/>
        <end position="76"/>
    </location>
</feature>
<dbReference type="InterPro" id="IPR051339">
    <property type="entry name" value="DnaJ_subfamily_B"/>
</dbReference>
<dbReference type="PANTHER" id="PTHR24078">
    <property type="entry name" value="DNAJ HOMOLOG SUBFAMILY C MEMBER"/>
    <property type="match status" value="1"/>
</dbReference>
<evidence type="ECO:0000313" key="5">
    <source>
        <dbReference type="Proteomes" id="UP001244341"/>
    </source>
</evidence>
<reference evidence="4 5" key="1">
    <citation type="submission" date="2023-05" db="EMBL/GenBank/DDBJ databases">
        <title>A 100% complete, gapless, phased diploid assembly of the Scenedesmus obliquus UTEX 3031 genome.</title>
        <authorList>
            <person name="Biondi T.C."/>
            <person name="Hanschen E.R."/>
            <person name="Kwon T."/>
            <person name="Eng W."/>
            <person name="Kruse C.P.S."/>
            <person name="Koehler S.I."/>
            <person name="Kunde Y."/>
            <person name="Gleasner C.D."/>
            <person name="You Mak K.T."/>
            <person name="Polle J."/>
            <person name="Hovde B.T."/>
            <person name="Starkenburg S.R."/>
        </authorList>
    </citation>
    <scope>NUCLEOTIDE SEQUENCE [LARGE SCALE GENOMIC DNA]</scope>
    <source>
        <strain evidence="4 5">DOE0152z</strain>
    </source>
</reference>
<feature type="domain" description="Chaperone DnaJ C-terminal" evidence="3">
    <location>
        <begin position="94"/>
        <end position="197"/>
    </location>
</feature>
<proteinExistence type="predicted"/>
<feature type="region of interest" description="Disordered" evidence="2">
    <location>
        <begin position="62"/>
        <end position="91"/>
    </location>
</feature>
<evidence type="ECO:0000256" key="2">
    <source>
        <dbReference type="SAM" id="MobiDB-lite"/>
    </source>
</evidence>
<protein>
    <recommendedName>
        <fullName evidence="3">Chaperone DnaJ C-terminal domain-containing protein</fullName>
    </recommendedName>
</protein>
<keyword evidence="5" id="KW-1185">Reference proteome</keyword>
<dbReference type="SUPFAM" id="SSF49493">
    <property type="entry name" value="HSP40/DnaJ peptide-binding domain"/>
    <property type="match status" value="1"/>
</dbReference>
<sequence>MRASKHLWDAHCGSPSARELASFYFGDEGDAAASAILAGLETEHSLLAGCFRSFLQEAGIKPSQAANSHHQQQLLPEQQAAHSKRPRQKLPDSELALQVTLEELYNGAVKWVPVQRQKHDGAGHTVQVQERLQVCVQPGIQEGTRITLPGLGNEDWQGNSADLTFVVQQQLHPAFRRLADDLYAILSKPAEQAAAGAAAAHAAGL</sequence>
<dbReference type="EMBL" id="CP126212">
    <property type="protein sequence ID" value="WIA14617.1"/>
    <property type="molecule type" value="Genomic_DNA"/>
</dbReference>
<organism evidence="4 5">
    <name type="scientific">Tetradesmus obliquus</name>
    <name type="common">Green alga</name>
    <name type="synonym">Acutodesmus obliquus</name>
    <dbReference type="NCBI Taxonomy" id="3088"/>
    <lineage>
        <taxon>Eukaryota</taxon>
        <taxon>Viridiplantae</taxon>
        <taxon>Chlorophyta</taxon>
        <taxon>core chlorophytes</taxon>
        <taxon>Chlorophyceae</taxon>
        <taxon>CS clade</taxon>
        <taxon>Sphaeropleales</taxon>
        <taxon>Scenedesmaceae</taxon>
        <taxon>Tetradesmus</taxon>
    </lineage>
</organism>
<dbReference type="Proteomes" id="UP001244341">
    <property type="component" value="Chromosome 5b"/>
</dbReference>
<dbReference type="InterPro" id="IPR002939">
    <property type="entry name" value="DnaJ_C"/>
</dbReference>
<evidence type="ECO:0000259" key="3">
    <source>
        <dbReference type="Pfam" id="PF01556"/>
    </source>
</evidence>
<evidence type="ECO:0000256" key="1">
    <source>
        <dbReference type="ARBA" id="ARBA00023186"/>
    </source>
</evidence>
<dbReference type="Pfam" id="PF01556">
    <property type="entry name" value="DnaJ_C"/>
    <property type="match status" value="1"/>
</dbReference>
<dbReference type="InterPro" id="IPR008971">
    <property type="entry name" value="HSP40/DnaJ_pept-bd"/>
</dbReference>
<dbReference type="Gene3D" id="2.60.260.20">
    <property type="entry name" value="Urease metallochaperone UreE, N-terminal domain"/>
    <property type="match status" value="1"/>
</dbReference>
<keyword evidence="1" id="KW-0143">Chaperone</keyword>
<dbReference type="PANTHER" id="PTHR24078:SF553">
    <property type="entry name" value="DNAJ HOMOLOG SUBFAMILY B MEMBER 5"/>
    <property type="match status" value="1"/>
</dbReference>
<gene>
    <name evidence="4" type="ORF">OEZ85_003124</name>
</gene>